<dbReference type="InterPro" id="IPR016024">
    <property type="entry name" value="ARM-type_fold"/>
</dbReference>
<comment type="subcellular location">
    <subcellularLocation>
        <location evidence="2">Cytoplasm</location>
    </subcellularLocation>
    <subcellularLocation>
        <location evidence="1">Nucleus</location>
    </subcellularLocation>
</comment>
<protein>
    <submittedName>
        <fullName evidence="8">Exportin-2</fullName>
    </submittedName>
</protein>
<evidence type="ECO:0000259" key="7">
    <source>
        <dbReference type="PROSITE" id="PS50166"/>
    </source>
</evidence>
<dbReference type="GO" id="GO:0005635">
    <property type="term" value="C:nuclear envelope"/>
    <property type="evidence" value="ECO:0007669"/>
    <property type="project" value="TreeGrafter"/>
</dbReference>
<keyword evidence="4" id="KW-0963">Cytoplasm</keyword>
<evidence type="ECO:0000256" key="5">
    <source>
        <dbReference type="ARBA" id="ARBA00022927"/>
    </source>
</evidence>
<dbReference type="GO" id="GO:0005049">
    <property type="term" value="F:nuclear export signal receptor activity"/>
    <property type="evidence" value="ECO:0007669"/>
    <property type="project" value="TreeGrafter"/>
</dbReference>
<organism evidence="8">
    <name type="scientific">Anthurium amnicola</name>
    <dbReference type="NCBI Taxonomy" id="1678845"/>
    <lineage>
        <taxon>Eukaryota</taxon>
        <taxon>Viridiplantae</taxon>
        <taxon>Streptophyta</taxon>
        <taxon>Embryophyta</taxon>
        <taxon>Tracheophyta</taxon>
        <taxon>Spermatophyta</taxon>
        <taxon>Magnoliopsida</taxon>
        <taxon>Liliopsida</taxon>
        <taxon>Araceae</taxon>
        <taxon>Pothoideae</taxon>
        <taxon>Potheae</taxon>
        <taxon>Anthurium</taxon>
    </lineage>
</organism>
<dbReference type="GO" id="GO:0006606">
    <property type="term" value="P:protein import into nucleus"/>
    <property type="evidence" value="ECO:0007669"/>
    <property type="project" value="TreeGrafter"/>
</dbReference>
<dbReference type="PROSITE" id="PS50166">
    <property type="entry name" value="IMPORTIN_B_NT"/>
    <property type="match status" value="1"/>
</dbReference>
<dbReference type="GO" id="GO:0006611">
    <property type="term" value="P:protein export from nucleus"/>
    <property type="evidence" value="ECO:0007669"/>
    <property type="project" value="TreeGrafter"/>
</dbReference>
<proteinExistence type="predicted"/>
<dbReference type="Pfam" id="PF03810">
    <property type="entry name" value="IBN_N"/>
    <property type="match status" value="1"/>
</dbReference>
<dbReference type="PANTHER" id="PTHR10997:SF8">
    <property type="entry name" value="EXPORTIN-2"/>
    <property type="match status" value="1"/>
</dbReference>
<dbReference type="EMBL" id="GDJX01012559">
    <property type="protein sequence ID" value="JAT55377.1"/>
    <property type="molecule type" value="Transcribed_RNA"/>
</dbReference>
<dbReference type="SMART" id="SM00913">
    <property type="entry name" value="IBN_N"/>
    <property type="match status" value="1"/>
</dbReference>
<dbReference type="Pfam" id="PF08506">
    <property type="entry name" value="Cse1"/>
    <property type="match status" value="1"/>
</dbReference>
<name>A0A1D1YL62_9ARAE</name>
<dbReference type="GO" id="GO:0005829">
    <property type="term" value="C:cytosol"/>
    <property type="evidence" value="ECO:0007669"/>
    <property type="project" value="TreeGrafter"/>
</dbReference>
<evidence type="ECO:0000256" key="1">
    <source>
        <dbReference type="ARBA" id="ARBA00004123"/>
    </source>
</evidence>
<keyword evidence="3" id="KW-0813">Transport</keyword>
<sequence length="367" mass="40421">MDPGGQVTLENLSLWFLHSLSPQPEPRRKAEEELSRAADSPGFSIAVLHLVSSPASDDQIRHAAAVHFKNHLRSRWSPAGDGPSPIPDAEKEQVKGLLVGLMLASPPRIQSQLSEALAVVSSHDFPRSWPALLPELVSSLRSAPDYRAANGLLGAANSIFKKFRSAFGGRTDIRLDLKYCLDVFAAPLLETFLKTARQIDTARAAPAPDAPLLRQMLDSQRLCCRIFYSLNSIELPEFFEDHMQEWMTEFKAYLTTSYPPAVEADGTVDTLYTTICENRLTPHALIFYSPPNLQKAAANLRSPLMPASPCSVFSSSCRGMQPAAPHGDPALLHHRTCLLGVECCHIDVESNHMLGMEFCEKVLEHVS</sequence>
<dbReference type="InterPro" id="IPR011989">
    <property type="entry name" value="ARM-like"/>
</dbReference>
<evidence type="ECO:0000256" key="3">
    <source>
        <dbReference type="ARBA" id="ARBA00022448"/>
    </source>
</evidence>
<gene>
    <name evidence="8" type="primary">CAS_1</name>
    <name evidence="8" type="ORF">g.122465</name>
</gene>
<dbReference type="AlphaFoldDB" id="A0A1D1YL62"/>
<dbReference type="InterPro" id="IPR013713">
    <property type="entry name" value="XPO2_central"/>
</dbReference>
<feature type="domain" description="Importin N-terminal" evidence="7">
    <location>
        <begin position="30"/>
        <end position="104"/>
    </location>
</feature>
<evidence type="ECO:0000313" key="8">
    <source>
        <dbReference type="EMBL" id="JAT55377.1"/>
    </source>
</evidence>
<dbReference type="GO" id="GO:0031267">
    <property type="term" value="F:small GTPase binding"/>
    <property type="evidence" value="ECO:0007669"/>
    <property type="project" value="InterPro"/>
</dbReference>
<evidence type="ECO:0000256" key="2">
    <source>
        <dbReference type="ARBA" id="ARBA00004496"/>
    </source>
</evidence>
<evidence type="ECO:0000256" key="4">
    <source>
        <dbReference type="ARBA" id="ARBA00022490"/>
    </source>
</evidence>
<accession>A0A1D1YL62</accession>
<dbReference type="SUPFAM" id="SSF48371">
    <property type="entry name" value="ARM repeat"/>
    <property type="match status" value="1"/>
</dbReference>
<evidence type="ECO:0000256" key="6">
    <source>
        <dbReference type="ARBA" id="ARBA00023242"/>
    </source>
</evidence>
<reference evidence="8" key="1">
    <citation type="submission" date="2015-07" db="EMBL/GenBank/DDBJ databases">
        <title>Transcriptome Assembly of Anthurium amnicola.</title>
        <authorList>
            <person name="Suzuki J."/>
        </authorList>
    </citation>
    <scope>NUCLEOTIDE SEQUENCE</scope>
</reference>
<dbReference type="PANTHER" id="PTHR10997">
    <property type="entry name" value="IMPORTIN-7, 8, 11"/>
    <property type="match status" value="1"/>
</dbReference>
<keyword evidence="5" id="KW-0653">Protein transport</keyword>
<dbReference type="InterPro" id="IPR001494">
    <property type="entry name" value="Importin-beta_N"/>
</dbReference>
<keyword evidence="6" id="KW-0539">Nucleus</keyword>
<dbReference type="Gene3D" id="1.25.10.10">
    <property type="entry name" value="Leucine-rich Repeat Variant"/>
    <property type="match status" value="1"/>
</dbReference>